<dbReference type="Proteomes" id="UP000717996">
    <property type="component" value="Unassembled WGS sequence"/>
</dbReference>
<keyword evidence="4" id="KW-0413">Isomerase</keyword>
<dbReference type="FunFam" id="3.30.70.3190:FF:000001">
    <property type="entry name" value="tRNA pseudouridine synthase Pus10"/>
    <property type="match status" value="1"/>
</dbReference>
<feature type="domain" description="Pus10 N-terminal eukaryotes" evidence="8">
    <location>
        <begin position="72"/>
        <end position="246"/>
    </location>
</feature>
<dbReference type="PANTHER" id="PTHR21568:SF0">
    <property type="entry name" value="TRNA PSEUDOURIDINE SYNTHASE PUS10"/>
    <property type="match status" value="1"/>
</dbReference>
<dbReference type="GO" id="GO:0031119">
    <property type="term" value="P:tRNA pseudouridine synthesis"/>
    <property type="evidence" value="ECO:0007669"/>
    <property type="project" value="UniProtKB-ARBA"/>
</dbReference>
<keyword evidence="3" id="KW-0819">tRNA processing</keyword>
<dbReference type="InterPro" id="IPR048741">
    <property type="entry name" value="Pus10-like_C"/>
</dbReference>
<dbReference type="InterPro" id="IPR020103">
    <property type="entry name" value="PsdUridine_synth_cat_dom_sf"/>
</dbReference>
<evidence type="ECO:0000259" key="9">
    <source>
        <dbReference type="Pfam" id="PF21238"/>
    </source>
</evidence>
<accession>A0A9P7CBI2</accession>
<dbReference type="InterPro" id="IPR048742">
    <property type="entry name" value="Pus10_N_euk"/>
</dbReference>
<evidence type="ECO:0000256" key="1">
    <source>
        <dbReference type="ARBA" id="ARBA00009652"/>
    </source>
</evidence>
<evidence type="ECO:0000256" key="4">
    <source>
        <dbReference type="ARBA" id="ARBA00023235"/>
    </source>
</evidence>
<sequence>MTVIKEFVQSVKLYDDNNYEQTLSTIKTLLECGCCCRCCLRFLGCNNLKLYSFEEQKLIEKTTSLVIPEGICTACLGSLQYADEYIKESFEQLKADPYQVNTISLSCTLPVSTLIRNHLIRIHLEDKGHKYSGLDEEGFIKDPKNIFKFLLGEYIEKQTDLKIDNDAGLRMTVVIDHESSSHEHMMLAQLEKPLLKIKTIRQKRRRVTVGDSRQCIHYALKKLDTEEARKLTSIPPAAPTEKAKISSVPLMNAPTYIGGRYLKFSREYSQTPWSVRGAKLAENSVSDCFELVKKYHRADDAKFGSAGREDANVRMLGTGRPFFLELVNPRIPRLSDEEYKKLEDEINQSPLHKDAVQVRHLTYVEPKHLRIIKEGEEKKTKKYRALVWLSEPLTDELVKHINEASSKECPIQQKTPIRVFQRRAAIIRPKTIYSANIARLSDKPEEAHFGVFEMHAQAGTYIKEFVHGDLGRTKPNLATIAGIHSADLLELDVMDVDLIWPPVEEEHVEINENNKRLVADA</sequence>
<evidence type="ECO:0000256" key="7">
    <source>
        <dbReference type="ARBA" id="ARBA00083669"/>
    </source>
</evidence>
<organism evidence="10 11">
    <name type="scientific">Rhizopus oryzae</name>
    <name type="common">Mucormycosis agent</name>
    <name type="synonym">Rhizopus arrhizus var. delemar</name>
    <dbReference type="NCBI Taxonomy" id="64495"/>
    <lineage>
        <taxon>Eukaryota</taxon>
        <taxon>Fungi</taxon>
        <taxon>Fungi incertae sedis</taxon>
        <taxon>Mucoromycota</taxon>
        <taxon>Mucoromycotina</taxon>
        <taxon>Mucoromycetes</taxon>
        <taxon>Mucorales</taxon>
        <taxon>Mucorineae</taxon>
        <taxon>Rhizopodaceae</taxon>
        <taxon>Rhizopus</taxon>
    </lineage>
</organism>
<name>A0A9P7CBI2_RHIOR</name>
<evidence type="ECO:0000313" key="11">
    <source>
        <dbReference type="Proteomes" id="UP000717996"/>
    </source>
</evidence>
<dbReference type="FunFam" id="3.30.70.2510:FF:000001">
    <property type="entry name" value="tRNA pseudouridine synthase Pus10"/>
    <property type="match status" value="1"/>
</dbReference>
<evidence type="ECO:0000256" key="5">
    <source>
        <dbReference type="ARBA" id="ARBA00075270"/>
    </source>
</evidence>
<evidence type="ECO:0000259" key="8">
    <source>
        <dbReference type="Pfam" id="PF21237"/>
    </source>
</evidence>
<dbReference type="GO" id="GO:0003723">
    <property type="term" value="F:RNA binding"/>
    <property type="evidence" value="ECO:0007669"/>
    <property type="project" value="InterPro"/>
</dbReference>
<dbReference type="Pfam" id="PF21238">
    <property type="entry name" value="Pus10_C"/>
    <property type="match status" value="1"/>
</dbReference>
<evidence type="ECO:0000256" key="2">
    <source>
        <dbReference type="ARBA" id="ARBA00012787"/>
    </source>
</evidence>
<gene>
    <name evidence="10" type="ORF">G6F51_005794</name>
</gene>
<feature type="domain" description="Pus10-like C-terminal" evidence="9">
    <location>
        <begin position="256"/>
        <end position="497"/>
    </location>
</feature>
<evidence type="ECO:0000256" key="6">
    <source>
        <dbReference type="ARBA" id="ARBA00079393"/>
    </source>
</evidence>
<dbReference type="OrthoDB" id="271937at2759"/>
<reference evidence="10" key="1">
    <citation type="journal article" date="2020" name="Microb. Genom.">
        <title>Genetic diversity of clinical and environmental Mucorales isolates obtained from an investigation of mucormycosis cases among solid organ transplant recipients.</title>
        <authorList>
            <person name="Nguyen M.H."/>
            <person name="Kaul D."/>
            <person name="Muto C."/>
            <person name="Cheng S.J."/>
            <person name="Richter R.A."/>
            <person name="Bruno V.M."/>
            <person name="Liu G."/>
            <person name="Beyhan S."/>
            <person name="Sundermann A.J."/>
            <person name="Mounaud S."/>
            <person name="Pasculle A.W."/>
            <person name="Nierman W.C."/>
            <person name="Driscoll E."/>
            <person name="Cumbie R."/>
            <person name="Clancy C.J."/>
            <person name="Dupont C.L."/>
        </authorList>
    </citation>
    <scope>NUCLEOTIDE SEQUENCE</scope>
    <source>
        <strain evidence="10">GL16</strain>
    </source>
</reference>
<dbReference type="AlphaFoldDB" id="A0A9P7CBI2"/>
<protein>
    <recommendedName>
        <fullName evidence="2">tRNA pseudouridine(55) synthase</fullName>
        <ecNumber evidence="2">5.4.99.25</ecNumber>
    </recommendedName>
    <alternativeName>
        <fullName evidence="7">tRNA pseudouridine 55 synthase</fullName>
    </alternativeName>
    <alternativeName>
        <fullName evidence="5">tRNA pseudouridylate synthase</fullName>
    </alternativeName>
    <alternativeName>
        <fullName evidence="6">tRNA-uridine isomerase</fullName>
    </alternativeName>
</protein>
<dbReference type="SUPFAM" id="SSF55120">
    <property type="entry name" value="Pseudouridine synthase"/>
    <property type="match status" value="1"/>
</dbReference>
<dbReference type="Gene3D" id="3.30.70.2510">
    <property type="match status" value="1"/>
</dbReference>
<dbReference type="PANTHER" id="PTHR21568">
    <property type="entry name" value="TRNA PSEUDOURIDINE SYNTHASE PUS10"/>
    <property type="match status" value="1"/>
</dbReference>
<dbReference type="EC" id="5.4.99.25" evidence="2"/>
<comment type="caution">
    <text evidence="10">The sequence shown here is derived from an EMBL/GenBank/DDBJ whole genome shotgun (WGS) entry which is preliminary data.</text>
</comment>
<evidence type="ECO:0000256" key="3">
    <source>
        <dbReference type="ARBA" id="ARBA00022694"/>
    </source>
</evidence>
<dbReference type="Gene3D" id="3.30.70.3190">
    <property type="match status" value="1"/>
</dbReference>
<dbReference type="Pfam" id="PF21237">
    <property type="entry name" value="Pus10_N_euk"/>
    <property type="match status" value="1"/>
</dbReference>
<dbReference type="InterPro" id="IPR039894">
    <property type="entry name" value="Pus10-like"/>
</dbReference>
<dbReference type="GO" id="GO:0160148">
    <property type="term" value="F:tRNA pseudouridine(55) synthase activity"/>
    <property type="evidence" value="ECO:0007669"/>
    <property type="project" value="UniProtKB-EC"/>
</dbReference>
<proteinExistence type="inferred from homology"/>
<evidence type="ECO:0000313" key="10">
    <source>
        <dbReference type="EMBL" id="KAG1544877.1"/>
    </source>
</evidence>
<comment type="similarity">
    <text evidence="1">Belongs to the pseudouridine synthase Pus10 family.</text>
</comment>
<dbReference type="EMBL" id="JAANIT010000736">
    <property type="protein sequence ID" value="KAG1544877.1"/>
    <property type="molecule type" value="Genomic_DNA"/>
</dbReference>